<dbReference type="VEuPathDB" id="FungiDB:H257_05358"/>
<dbReference type="SUPFAM" id="SSF52833">
    <property type="entry name" value="Thioredoxin-like"/>
    <property type="match status" value="1"/>
</dbReference>
<dbReference type="InterPro" id="IPR036249">
    <property type="entry name" value="Thioredoxin-like_sf"/>
</dbReference>
<dbReference type="AlphaFoldDB" id="W4GRY1"/>
<dbReference type="EMBL" id="KI913123">
    <property type="protein sequence ID" value="ETV81769.1"/>
    <property type="molecule type" value="Genomic_DNA"/>
</dbReference>
<dbReference type="InterPro" id="IPR010357">
    <property type="entry name" value="TXNDC17_dom"/>
</dbReference>
<evidence type="ECO:0000256" key="1">
    <source>
        <dbReference type="ARBA" id="ARBA00008987"/>
    </source>
</evidence>
<sequence length="449" mass="49934">MRQRGRRSPTCFGLRINLTMLLSMCVLSVIVFYVWCISQMEWGHDAPSLTGDRRVRAVQDDVAPSTLAVLAEESPPSKAQRSTTGQVSTINHISATTATRSNVHVPTINHDTTTSLTTTRKPPQTTVTTRSPTTAKPTTTSTVVPTTSKASTTTTTTTAPSDAHPPLGVITLTSFDATQSFLKSLDRPMFLLFTCAKSPDTHEHWSSTCADAEAAALTAYHSLSPRHRLAIVRVGSSQAEADNSPFRSDFDILLHDVPTFMRYERNNQGYANTSFVLEGQSVANADLIEYALTEGTSVTSTRKNSVETISDYAAYRRMARLFEDLVPTYLLFMSGSWPHNNRVWCVYCRHREAVVEFAFHKYAAPNAKLIKVQVAQLPADWNKDNPYKKLDIAYVPYMLVPHVDAFEMLFYQHYRGELDDVDMLRSMFERDAKFVAEGTALLNPGVNSG</sequence>
<keyword evidence="3" id="KW-0472">Membrane</keyword>
<dbReference type="GO" id="GO:0047134">
    <property type="term" value="F:protein-disulfide reductase [NAD(P)H] activity"/>
    <property type="evidence" value="ECO:0007669"/>
    <property type="project" value="InterPro"/>
</dbReference>
<dbReference type="PANTHER" id="PTHR12452">
    <property type="entry name" value="42-9-9 PROTEIN-RELATED"/>
    <property type="match status" value="1"/>
</dbReference>
<feature type="transmembrane region" description="Helical" evidence="3">
    <location>
        <begin position="12"/>
        <end position="35"/>
    </location>
</feature>
<feature type="compositionally biased region" description="Low complexity" evidence="2">
    <location>
        <begin position="108"/>
        <end position="161"/>
    </location>
</feature>
<comment type="similarity">
    <text evidence="1">Belongs to the thioredoxin family.</text>
</comment>
<dbReference type="GO" id="GO:0005829">
    <property type="term" value="C:cytosol"/>
    <property type="evidence" value="ECO:0007669"/>
    <property type="project" value="TreeGrafter"/>
</dbReference>
<gene>
    <name evidence="5" type="ORF">H257_05358</name>
</gene>
<dbReference type="Pfam" id="PF06110">
    <property type="entry name" value="TXD17-like_Trx"/>
    <property type="match status" value="2"/>
</dbReference>
<dbReference type="Gene3D" id="3.40.30.10">
    <property type="entry name" value="Glutaredoxin"/>
    <property type="match status" value="2"/>
</dbReference>
<protein>
    <recommendedName>
        <fullName evidence="4">Thioredoxin domain-containing protein</fullName>
    </recommendedName>
</protein>
<feature type="domain" description="Thioredoxin" evidence="4">
    <location>
        <begin position="181"/>
        <end position="293"/>
    </location>
</feature>
<proteinExistence type="inferred from homology"/>
<reference evidence="5" key="1">
    <citation type="submission" date="2013-12" db="EMBL/GenBank/DDBJ databases">
        <title>The Genome Sequence of Aphanomyces astaci APO3.</title>
        <authorList>
            <consortium name="The Broad Institute Genomics Platform"/>
            <person name="Russ C."/>
            <person name="Tyler B."/>
            <person name="van West P."/>
            <person name="Dieguez-Uribeondo J."/>
            <person name="Young S.K."/>
            <person name="Zeng Q."/>
            <person name="Gargeya S."/>
            <person name="Fitzgerald M."/>
            <person name="Abouelleil A."/>
            <person name="Alvarado L."/>
            <person name="Chapman S.B."/>
            <person name="Gainer-Dewar J."/>
            <person name="Goldberg J."/>
            <person name="Griggs A."/>
            <person name="Gujja S."/>
            <person name="Hansen M."/>
            <person name="Howarth C."/>
            <person name="Imamovic A."/>
            <person name="Ireland A."/>
            <person name="Larimer J."/>
            <person name="McCowan C."/>
            <person name="Murphy C."/>
            <person name="Pearson M."/>
            <person name="Poon T.W."/>
            <person name="Priest M."/>
            <person name="Roberts A."/>
            <person name="Saif S."/>
            <person name="Shea T."/>
            <person name="Sykes S."/>
            <person name="Wortman J."/>
            <person name="Nusbaum C."/>
            <person name="Birren B."/>
        </authorList>
    </citation>
    <scope>NUCLEOTIDE SEQUENCE [LARGE SCALE GENOMIC DNA]</scope>
    <source>
        <strain evidence="5">APO3</strain>
    </source>
</reference>
<dbReference type="InterPro" id="IPR045108">
    <property type="entry name" value="TXNDC17-like"/>
</dbReference>
<dbReference type="RefSeq" id="XP_009828506.1">
    <property type="nucleotide sequence ID" value="XM_009830204.1"/>
</dbReference>
<keyword evidence="3" id="KW-0812">Transmembrane</keyword>
<organism evidence="5">
    <name type="scientific">Aphanomyces astaci</name>
    <name type="common">Crayfish plague agent</name>
    <dbReference type="NCBI Taxonomy" id="112090"/>
    <lineage>
        <taxon>Eukaryota</taxon>
        <taxon>Sar</taxon>
        <taxon>Stramenopiles</taxon>
        <taxon>Oomycota</taxon>
        <taxon>Saprolegniomycetes</taxon>
        <taxon>Saprolegniales</taxon>
        <taxon>Verrucalvaceae</taxon>
        <taxon>Aphanomyces</taxon>
    </lineage>
</organism>
<keyword evidence="3" id="KW-1133">Transmembrane helix</keyword>
<evidence type="ECO:0000256" key="2">
    <source>
        <dbReference type="SAM" id="MobiDB-lite"/>
    </source>
</evidence>
<dbReference type="OrthoDB" id="78947at2759"/>
<evidence type="ECO:0000313" key="5">
    <source>
        <dbReference type="EMBL" id="ETV81769.1"/>
    </source>
</evidence>
<feature type="region of interest" description="Disordered" evidence="2">
    <location>
        <begin position="108"/>
        <end position="162"/>
    </location>
</feature>
<name>W4GRY1_APHAT</name>
<dbReference type="PANTHER" id="PTHR12452:SF0">
    <property type="entry name" value="THIOREDOXIN DOMAIN-CONTAINING PROTEIN 17"/>
    <property type="match status" value="1"/>
</dbReference>
<accession>W4GRY1</accession>
<feature type="domain" description="Thioredoxin" evidence="4">
    <location>
        <begin position="327"/>
        <end position="399"/>
    </location>
</feature>
<dbReference type="GeneID" id="20807354"/>
<evidence type="ECO:0000259" key="4">
    <source>
        <dbReference type="Pfam" id="PF06110"/>
    </source>
</evidence>
<evidence type="ECO:0000256" key="3">
    <source>
        <dbReference type="SAM" id="Phobius"/>
    </source>
</evidence>